<evidence type="ECO:0000259" key="3">
    <source>
        <dbReference type="SMART" id="SM01007"/>
    </source>
</evidence>
<dbReference type="PANTHER" id="PTHR22789">
    <property type="entry name" value="FUCULOSE PHOSPHATE ALDOLASE"/>
    <property type="match status" value="1"/>
</dbReference>
<dbReference type="Proteomes" id="UP000295008">
    <property type="component" value="Unassembled WGS sequence"/>
</dbReference>
<accession>A0A4R1SA63</accession>
<dbReference type="GO" id="GO:0019323">
    <property type="term" value="P:pentose catabolic process"/>
    <property type="evidence" value="ECO:0007669"/>
    <property type="project" value="TreeGrafter"/>
</dbReference>
<dbReference type="InterPro" id="IPR001303">
    <property type="entry name" value="Aldolase_II/adducin_N"/>
</dbReference>
<dbReference type="InterPro" id="IPR036409">
    <property type="entry name" value="Aldolase_II/adducin_N_sf"/>
</dbReference>
<evidence type="ECO:0000313" key="4">
    <source>
        <dbReference type="EMBL" id="TCL76393.1"/>
    </source>
</evidence>
<gene>
    <name evidence="4" type="ORF">EDC14_1002152</name>
</gene>
<proteinExistence type="predicted"/>
<dbReference type="SMART" id="SM01007">
    <property type="entry name" value="Aldolase_II"/>
    <property type="match status" value="2"/>
</dbReference>
<dbReference type="EMBL" id="SLUN01000002">
    <property type="protein sequence ID" value="TCL76393.1"/>
    <property type="molecule type" value="Genomic_DNA"/>
</dbReference>
<evidence type="ECO:0000313" key="5">
    <source>
        <dbReference type="Proteomes" id="UP000295008"/>
    </source>
</evidence>
<dbReference type="AlphaFoldDB" id="A0A4R1SA63"/>
<keyword evidence="1" id="KW-0479">Metal-binding</keyword>
<dbReference type="Gene3D" id="3.40.225.10">
    <property type="entry name" value="Class II aldolase/adducin N-terminal domain"/>
    <property type="match status" value="2"/>
</dbReference>
<dbReference type="PANTHER" id="PTHR22789:SF0">
    <property type="entry name" value="3-OXO-TETRONATE 4-PHOSPHATE DECARBOXYLASE-RELATED"/>
    <property type="match status" value="1"/>
</dbReference>
<dbReference type="InterPro" id="IPR050197">
    <property type="entry name" value="Aldolase_class_II_sugar_metab"/>
</dbReference>
<keyword evidence="2" id="KW-0456">Lyase</keyword>
<dbReference type="GO" id="GO:0046872">
    <property type="term" value="F:metal ion binding"/>
    <property type="evidence" value="ECO:0007669"/>
    <property type="project" value="UniProtKB-KW"/>
</dbReference>
<reference evidence="4 5" key="1">
    <citation type="submission" date="2019-03" db="EMBL/GenBank/DDBJ databases">
        <title>Genomic Encyclopedia of Type Strains, Phase IV (KMG-IV): sequencing the most valuable type-strain genomes for metagenomic binning, comparative biology and taxonomic classification.</title>
        <authorList>
            <person name="Goeker M."/>
        </authorList>
    </citation>
    <scope>NUCLEOTIDE SEQUENCE [LARGE SCALE GENOMIC DNA]</scope>
    <source>
        <strain evidence="4 5">LX-B</strain>
    </source>
</reference>
<dbReference type="GO" id="GO:0005829">
    <property type="term" value="C:cytosol"/>
    <property type="evidence" value="ECO:0007669"/>
    <property type="project" value="TreeGrafter"/>
</dbReference>
<evidence type="ECO:0000256" key="2">
    <source>
        <dbReference type="ARBA" id="ARBA00023239"/>
    </source>
</evidence>
<dbReference type="SUPFAM" id="SSF53639">
    <property type="entry name" value="AraD/HMP-PK domain-like"/>
    <property type="match status" value="2"/>
</dbReference>
<dbReference type="Pfam" id="PF00596">
    <property type="entry name" value="Aldolase_II"/>
    <property type="match status" value="2"/>
</dbReference>
<comment type="caution">
    <text evidence="4">The sequence shown here is derived from an EMBL/GenBank/DDBJ whole genome shotgun (WGS) entry which is preliminary data.</text>
</comment>
<name>A0A4R1SA63_HYDET</name>
<protein>
    <submittedName>
        <fullName evidence="4">L-fuculose-phosphate aldolase</fullName>
    </submittedName>
</protein>
<evidence type="ECO:0000256" key="1">
    <source>
        <dbReference type="ARBA" id="ARBA00022723"/>
    </source>
</evidence>
<feature type="domain" description="Class II aldolase/adducin N-terminal" evidence="3">
    <location>
        <begin position="237"/>
        <end position="410"/>
    </location>
</feature>
<sequence length="435" mass="48599">MKEADRTMRFELLHPADQLVMIMERIYGYGMTTTSGGNLSIRDDNGDVWITPAGVDKGSLTGQDIVRVTPDGTVLGKHKPSSELPFHQSIYKNRPDVKAVLHAHPPALVSFSIVRKIPDTRLIPNATLVCGPIGMAEYGLPGSEDLGAKIATVLQQGINTVLLENHGVVVVGEDLFRAFMAFETLDFCARLEIEANRIGTPVSLTPKDIELSKNKQHVMMNEFIPHSFSSEERLARKEMCELIHRAYDQQLFTSTQGTFSTRLNAQSFLITPYMIDRKYLETSEIVRIDNGLREAGKVPSRSVMLHKYIYDMHPHINAVLIAHPPNIMAFAVTKEQFDSRTIPESYIMLRNIRKLPFGSSFMQPASVAESFTKENPIVMMENDCIIVTGSTLLNAFDRLEVAEYSAKAIIASKSIGEIAIIDQEKITEIEEAFKL</sequence>
<feature type="domain" description="Class II aldolase/adducin N-terminal" evidence="3">
    <location>
        <begin position="17"/>
        <end position="193"/>
    </location>
</feature>
<organism evidence="4 5">
    <name type="scientific">Hydrogenispora ethanolica</name>
    <dbReference type="NCBI Taxonomy" id="1082276"/>
    <lineage>
        <taxon>Bacteria</taxon>
        <taxon>Bacillati</taxon>
        <taxon>Bacillota</taxon>
        <taxon>Hydrogenispora</taxon>
    </lineage>
</organism>
<keyword evidence="5" id="KW-1185">Reference proteome</keyword>
<dbReference type="GO" id="GO:0016832">
    <property type="term" value="F:aldehyde-lyase activity"/>
    <property type="evidence" value="ECO:0007669"/>
    <property type="project" value="TreeGrafter"/>
</dbReference>